<dbReference type="Gene3D" id="1.20.1090.10">
    <property type="entry name" value="Dehydroquinate synthase-like - alpha domain"/>
    <property type="match status" value="1"/>
</dbReference>
<dbReference type="CDD" id="cd08185">
    <property type="entry name" value="Fe-ADH-like"/>
    <property type="match status" value="1"/>
</dbReference>
<dbReference type="EMBL" id="UPPP01000105">
    <property type="protein sequence ID" value="VBB09114.1"/>
    <property type="molecule type" value="Genomic_DNA"/>
</dbReference>
<name>A0A498RC65_9FIRM</name>
<reference evidence="4 5" key="1">
    <citation type="submission" date="2018-06" db="EMBL/GenBank/DDBJ databases">
        <authorList>
            <person name="Strepis N."/>
        </authorList>
    </citation>
    <scope>NUCLEOTIDE SEQUENCE [LARGE SCALE GENOMIC DNA]</scope>
    <source>
        <strain evidence="4">LUCI</strain>
    </source>
</reference>
<keyword evidence="1" id="KW-0560">Oxidoreductase</keyword>
<evidence type="ECO:0000259" key="2">
    <source>
        <dbReference type="Pfam" id="PF00465"/>
    </source>
</evidence>
<evidence type="ECO:0000313" key="5">
    <source>
        <dbReference type="Proteomes" id="UP000277811"/>
    </source>
</evidence>
<dbReference type="SUPFAM" id="SSF56796">
    <property type="entry name" value="Dehydroquinate synthase-like"/>
    <property type="match status" value="1"/>
</dbReference>
<dbReference type="Pfam" id="PF25137">
    <property type="entry name" value="ADH_Fe_C"/>
    <property type="match status" value="1"/>
</dbReference>
<keyword evidence="5" id="KW-1185">Reference proteome</keyword>
<proteinExistence type="predicted"/>
<organism evidence="4 5">
    <name type="scientific">Lucifera butyrica</name>
    <dbReference type="NCBI Taxonomy" id="1351585"/>
    <lineage>
        <taxon>Bacteria</taxon>
        <taxon>Bacillati</taxon>
        <taxon>Bacillota</taxon>
        <taxon>Negativicutes</taxon>
        <taxon>Veillonellales</taxon>
        <taxon>Veillonellaceae</taxon>
        <taxon>Lucifera</taxon>
    </lineage>
</organism>
<dbReference type="InterPro" id="IPR001670">
    <property type="entry name" value="ADH_Fe/GldA"/>
</dbReference>
<protein>
    <submittedName>
        <fullName evidence="4">Alcohol dehydrogenase iron-type</fullName>
    </submittedName>
</protein>
<evidence type="ECO:0000313" key="4">
    <source>
        <dbReference type="EMBL" id="VBB09114.1"/>
    </source>
</evidence>
<dbReference type="FunFam" id="3.40.50.1970:FF:000003">
    <property type="entry name" value="Alcohol dehydrogenase, iron-containing"/>
    <property type="match status" value="1"/>
</dbReference>
<dbReference type="InterPro" id="IPR056798">
    <property type="entry name" value="ADH_Fe_C"/>
</dbReference>
<feature type="domain" description="Fe-containing alcohol dehydrogenase-like C-terminal" evidence="3">
    <location>
        <begin position="190"/>
        <end position="383"/>
    </location>
</feature>
<dbReference type="GO" id="GO:0046872">
    <property type="term" value="F:metal ion binding"/>
    <property type="evidence" value="ECO:0007669"/>
    <property type="project" value="InterPro"/>
</dbReference>
<dbReference type="OrthoDB" id="9804734at2"/>
<dbReference type="RefSeq" id="WP_122629928.1">
    <property type="nucleotide sequence ID" value="NZ_UPPP01000105.1"/>
</dbReference>
<evidence type="ECO:0000256" key="1">
    <source>
        <dbReference type="ARBA" id="ARBA00023002"/>
    </source>
</evidence>
<dbReference type="InterPro" id="IPR039697">
    <property type="entry name" value="Alcohol_dehydrogenase_Fe"/>
</dbReference>
<gene>
    <name evidence="4" type="ORF">LUCI_4400</name>
</gene>
<dbReference type="Pfam" id="PF00465">
    <property type="entry name" value="Fe-ADH"/>
    <property type="match status" value="1"/>
</dbReference>
<dbReference type="PANTHER" id="PTHR11496">
    <property type="entry name" value="ALCOHOL DEHYDROGENASE"/>
    <property type="match status" value="1"/>
</dbReference>
<evidence type="ECO:0000259" key="3">
    <source>
        <dbReference type="Pfam" id="PF25137"/>
    </source>
</evidence>
<dbReference type="Gene3D" id="3.40.50.1970">
    <property type="match status" value="1"/>
</dbReference>
<dbReference type="AlphaFoldDB" id="A0A498RC65"/>
<dbReference type="GO" id="GO:0004022">
    <property type="term" value="F:alcohol dehydrogenase (NAD+) activity"/>
    <property type="evidence" value="ECO:0007669"/>
    <property type="project" value="TreeGrafter"/>
</dbReference>
<feature type="domain" description="Alcohol dehydrogenase iron-type/glycerol dehydrogenase GldA" evidence="2">
    <location>
        <begin position="9"/>
        <end position="176"/>
    </location>
</feature>
<dbReference type="PANTHER" id="PTHR11496:SF104">
    <property type="entry name" value="3-DEOXY-ALPHA-D-MANNO-OCTULOSONATE 8-OXIDASE"/>
    <property type="match status" value="1"/>
</dbReference>
<dbReference type="FunFam" id="1.20.1090.10:FF:000001">
    <property type="entry name" value="Aldehyde-alcohol dehydrogenase"/>
    <property type="match status" value="1"/>
</dbReference>
<accession>A0A498RC65</accession>
<dbReference type="Proteomes" id="UP000277811">
    <property type="component" value="Unassembled WGS sequence"/>
</dbReference>
<sequence>MIQFEYHNPARIIFGCGKVGAVGGLAQTYGHKALVVTSGSSQRTGLLPRVLALLGQAGVEQVVFDKVKANPLTTMVQEGAALAKREQCDLVIGLGGGSAMDAAKAVAFLAINDGDVTEYMFGAKQGTGALPVILITTTAGTGSEGNNIAVLTNPDSNDKKGLKSPFMYAKASIVDPELLMTLPKRSIAGPGLDALFHAMEAYVAKRSNPMSEMIALEAISLSAQYLPQVYAEPENIEAWEKVALANTLGGMAIDAAGTTLPHGLEHPVSGLLNAPHGEGLAALFVPIMKFTYRAVPAKYARIAGAMGESIAGLSVEKAAVKSIEAMETLLRRLNMTPKLGDFGVREENIDWLADNALKIMKANIENNPRVPTRDEIKEIYKNSL</sequence>